<dbReference type="VEuPathDB" id="FungiDB:MGL_3264"/>
<dbReference type="RefSeq" id="XP_001729720.1">
    <property type="nucleotide sequence ID" value="XM_001729668.1"/>
</dbReference>
<evidence type="ECO:0000256" key="1">
    <source>
        <dbReference type="SAM" id="Phobius"/>
    </source>
</evidence>
<protein>
    <submittedName>
        <fullName evidence="2">Uncharacterized protein</fullName>
    </submittedName>
</protein>
<organism evidence="2 3">
    <name type="scientific">Malassezia globosa (strain ATCC MYA-4612 / CBS 7966)</name>
    <name type="common">Dandruff-associated fungus</name>
    <dbReference type="NCBI Taxonomy" id="425265"/>
    <lineage>
        <taxon>Eukaryota</taxon>
        <taxon>Fungi</taxon>
        <taxon>Dikarya</taxon>
        <taxon>Basidiomycota</taxon>
        <taxon>Ustilaginomycotina</taxon>
        <taxon>Malasseziomycetes</taxon>
        <taxon>Malasseziales</taxon>
        <taxon>Malasseziaceae</taxon>
        <taxon>Malassezia</taxon>
    </lineage>
</organism>
<dbReference type="Proteomes" id="UP000008837">
    <property type="component" value="Unassembled WGS sequence"/>
</dbReference>
<keyword evidence="1" id="KW-1133">Transmembrane helix</keyword>
<dbReference type="AlphaFoldDB" id="A8Q8G0"/>
<gene>
    <name evidence="2" type="ORF">MGL_3264</name>
</gene>
<dbReference type="EMBL" id="AAYY01000011">
    <property type="protein sequence ID" value="EDP42506.1"/>
    <property type="molecule type" value="Genomic_DNA"/>
</dbReference>
<accession>A8Q8G0</accession>
<dbReference type="KEGG" id="mgl:MGL_3264"/>
<dbReference type="InParanoid" id="A8Q8G0"/>
<keyword evidence="3" id="KW-1185">Reference proteome</keyword>
<keyword evidence="1" id="KW-0472">Membrane</keyword>
<keyword evidence="1" id="KW-0812">Transmembrane</keyword>
<feature type="transmembrane region" description="Helical" evidence="1">
    <location>
        <begin position="89"/>
        <end position="109"/>
    </location>
</feature>
<comment type="caution">
    <text evidence="2">The sequence shown here is derived from an EMBL/GenBank/DDBJ whole genome shotgun (WGS) entry which is preliminary data.</text>
</comment>
<sequence>MWTCGRRPGMIPWSSAWRSFATHAAHKSHADGVRVIYRGGSYMRKPYFYIAGACFVLAGLNFGLFIRDFLVWPLLPSDDTQPELARPGIRYSLAGGTVLIASLCGWYFWYAPSRMVTRLTVYPAKQMLGVRTAAPAPSRYLPSSLRNRPFFERAGLPSLTDRCERLVPLEAVYRLQGSAEGSEMQVWSELIKTKKELVSPATRAHLIRYQATSSKYDQQDTLMLRVGDARLAFQLSANPEASSLVHEPPKRGLRSLWRRVIRGTTDWGVPPNYVASPQERVAREHRLSLPYTDTEPWFLDRIKFDQLFPLDASRYKKSP</sequence>
<evidence type="ECO:0000313" key="2">
    <source>
        <dbReference type="EMBL" id="EDP42506.1"/>
    </source>
</evidence>
<dbReference type="OMA" id="SWPIFTR"/>
<evidence type="ECO:0000313" key="3">
    <source>
        <dbReference type="Proteomes" id="UP000008837"/>
    </source>
</evidence>
<proteinExistence type="predicted"/>
<feature type="transmembrane region" description="Helical" evidence="1">
    <location>
        <begin position="47"/>
        <end position="69"/>
    </location>
</feature>
<reference evidence="2 3" key="1">
    <citation type="journal article" date="2007" name="Proc. Natl. Acad. Sci. U.S.A.">
        <title>Dandruff-associated Malassezia genomes reveal convergent and divergent virulence traits shared with plant and human fungal pathogens.</title>
        <authorList>
            <person name="Xu J."/>
            <person name="Saunders C.W."/>
            <person name="Hu P."/>
            <person name="Grant R.A."/>
            <person name="Boekhout T."/>
            <person name="Kuramae E.E."/>
            <person name="Kronstad J.W."/>
            <person name="Deangelis Y.M."/>
            <person name="Reeder N.L."/>
            <person name="Johnstone K.R."/>
            <person name="Leland M."/>
            <person name="Fieno A.M."/>
            <person name="Begley W.M."/>
            <person name="Sun Y."/>
            <person name="Lacey M.P."/>
            <person name="Chaudhary T."/>
            <person name="Keough T."/>
            <person name="Chu L."/>
            <person name="Sears R."/>
            <person name="Yuan B."/>
            <person name="Dawson T.L.Jr."/>
        </authorList>
    </citation>
    <scope>NUCLEOTIDE SEQUENCE [LARGE SCALE GENOMIC DNA]</scope>
    <source>
        <strain evidence="3">ATCC MYA-4612 / CBS 7966</strain>
    </source>
</reference>
<name>A8Q8G0_MALGO</name>
<dbReference type="GeneID" id="5854026"/>
<dbReference type="OrthoDB" id="2545226at2759"/>